<proteinExistence type="predicted"/>
<evidence type="ECO:0000313" key="3">
    <source>
        <dbReference type="Proteomes" id="UP000008553"/>
    </source>
</evidence>
<dbReference type="AlphaFoldDB" id="Q7RS55"/>
<dbReference type="PaxDb" id="73239-Q7RS55"/>
<dbReference type="InParanoid" id="Q7RS55"/>
<keyword evidence="1" id="KW-1133">Transmembrane helix</keyword>
<keyword evidence="1" id="KW-0812">Transmembrane</keyword>
<accession>Q7RS55</accession>
<protein>
    <submittedName>
        <fullName evidence="2">Uncharacterized protein</fullName>
    </submittedName>
</protein>
<evidence type="ECO:0000313" key="2">
    <source>
        <dbReference type="EMBL" id="EAA16500.1"/>
    </source>
</evidence>
<feature type="transmembrane region" description="Helical" evidence="1">
    <location>
        <begin position="14"/>
        <end position="33"/>
    </location>
</feature>
<keyword evidence="1" id="KW-0472">Membrane</keyword>
<comment type="caution">
    <text evidence="2">The sequence shown here is derived from an EMBL/GenBank/DDBJ whole genome shotgun (WGS) entry which is preliminary data.</text>
</comment>
<sequence>LTYIIFSLQFHSTIFSPIFYMYNITLQIIYIYINK</sequence>
<reference evidence="2 3" key="1">
    <citation type="journal article" date="2002" name="Nature">
        <title>Genome sequence and comparative analysis of the model rodent malaria parasite Plasmodium yoelii yoelii.</title>
        <authorList>
            <person name="Carlton J.M."/>
            <person name="Angiuoli S.V."/>
            <person name="Suh B.B."/>
            <person name="Kooij T.W."/>
            <person name="Pertea M."/>
            <person name="Silva J.C."/>
            <person name="Ermolaeva M.D."/>
            <person name="Allen J.E."/>
            <person name="Selengut J.D."/>
            <person name="Koo H.L."/>
            <person name="Peterson J.D."/>
            <person name="Pop M."/>
            <person name="Kosack D.S."/>
            <person name="Shumway M.F."/>
            <person name="Bidwell S.L."/>
            <person name="Shallom S.J."/>
            <person name="van Aken S.E."/>
            <person name="Riedmuller S.B."/>
            <person name="Feldblyum T.V."/>
            <person name="Cho J.K."/>
            <person name="Quackenbush J."/>
            <person name="Sedegah M."/>
            <person name="Shoaibi A."/>
            <person name="Cummings L.M."/>
            <person name="Florens L."/>
            <person name="Yates J.R."/>
            <person name="Raine J.D."/>
            <person name="Sinden R.E."/>
            <person name="Harris M.A."/>
            <person name="Cunningham D.A."/>
            <person name="Preiser P.R."/>
            <person name="Bergman L.W."/>
            <person name="Vaidya A.B."/>
            <person name="van Lin L.H."/>
            <person name="Janse C.J."/>
            <person name="Waters A.P."/>
            <person name="Smith H.O."/>
            <person name="White O.R."/>
            <person name="Salzberg S.L."/>
            <person name="Venter J.C."/>
            <person name="Fraser C.M."/>
            <person name="Hoffman S.L."/>
            <person name="Gardner M.J."/>
            <person name="Carucci D.J."/>
        </authorList>
    </citation>
    <scope>NUCLEOTIDE SEQUENCE [LARGE SCALE GENOMIC DNA]</scope>
    <source>
        <strain evidence="2 3">17XNL</strain>
    </source>
</reference>
<name>Q7RS55_PLAYO</name>
<dbReference type="EMBL" id="AABL01000141">
    <property type="protein sequence ID" value="EAA16500.1"/>
    <property type="molecule type" value="Genomic_DNA"/>
</dbReference>
<keyword evidence="3" id="KW-1185">Reference proteome</keyword>
<organism evidence="2 3">
    <name type="scientific">Plasmodium yoelii yoelii</name>
    <dbReference type="NCBI Taxonomy" id="73239"/>
    <lineage>
        <taxon>Eukaryota</taxon>
        <taxon>Sar</taxon>
        <taxon>Alveolata</taxon>
        <taxon>Apicomplexa</taxon>
        <taxon>Aconoidasida</taxon>
        <taxon>Haemosporida</taxon>
        <taxon>Plasmodiidae</taxon>
        <taxon>Plasmodium</taxon>
        <taxon>Plasmodium (Vinckeia)</taxon>
    </lineage>
</organism>
<dbReference type="Proteomes" id="UP000008553">
    <property type="component" value="Unassembled WGS sequence"/>
</dbReference>
<gene>
    <name evidence="2" type="ORF">PY00510</name>
</gene>
<feature type="non-terminal residue" evidence="2">
    <location>
        <position position="1"/>
    </location>
</feature>
<evidence type="ECO:0000256" key="1">
    <source>
        <dbReference type="SAM" id="Phobius"/>
    </source>
</evidence>